<dbReference type="Pfam" id="PF18052">
    <property type="entry name" value="Rx_N"/>
    <property type="match status" value="1"/>
</dbReference>
<evidence type="ECO:0000256" key="2">
    <source>
        <dbReference type="ARBA" id="ARBA00022741"/>
    </source>
</evidence>
<evidence type="ECO:0000259" key="4">
    <source>
        <dbReference type="Pfam" id="PF00931"/>
    </source>
</evidence>
<protein>
    <submittedName>
        <fullName evidence="6">Uncharacterized protein</fullName>
    </submittedName>
</protein>
<dbReference type="InterPro" id="IPR041118">
    <property type="entry name" value="Rx_N"/>
</dbReference>
<dbReference type="InterPro" id="IPR027417">
    <property type="entry name" value="P-loop_NTPase"/>
</dbReference>
<accession>A0A8J4V2U7</accession>
<dbReference type="EMBL" id="JRKL02009358">
    <property type="protein sequence ID" value="KAF3946378.1"/>
    <property type="molecule type" value="Genomic_DNA"/>
</dbReference>
<evidence type="ECO:0000256" key="3">
    <source>
        <dbReference type="ARBA" id="ARBA00022821"/>
    </source>
</evidence>
<dbReference type="AlphaFoldDB" id="A0A8J4V2U7"/>
<keyword evidence="2" id="KW-0547">Nucleotide-binding</keyword>
<sequence length="285" mass="32962">MADSVVSFLLENLTQLLTQESKLLLGVKDQVRSLNNELPLINLFLQKTEGKRHDELVKEVVSQIRDVAYEAEDVIDTYIMTVTKHRRRSKLRKLIHSCDRAITFHEVANKIESIKNVIKEIYDNRSKYGVEIAESSGGDAEAEEILHRRRRHVEEDQVVGFAHDTEALMKQLIEGSLQRNVVSIIGMGGLGKTTLARKIYNNNDVKNYFDFRGWVYVSQEYRIRELLLEILKGLTPLPRVMLKADLKEELLNNLEALYSSNKDKLKGTLIENLKHIKEMNERFKK</sequence>
<feature type="domain" description="NB-ARC" evidence="4">
    <location>
        <begin position="164"/>
        <end position="238"/>
    </location>
</feature>
<evidence type="ECO:0000313" key="6">
    <source>
        <dbReference type="EMBL" id="KAF3946378.1"/>
    </source>
</evidence>
<dbReference type="GO" id="GO:0006952">
    <property type="term" value="P:defense response"/>
    <property type="evidence" value="ECO:0007669"/>
    <property type="project" value="UniProtKB-KW"/>
</dbReference>
<proteinExistence type="predicted"/>
<dbReference type="CDD" id="cd14798">
    <property type="entry name" value="RX-CC_like"/>
    <property type="match status" value="1"/>
</dbReference>
<dbReference type="GO" id="GO:0043531">
    <property type="term" value="F:ADP binding"/>
    <property type="evidence" value="ECO:0007669"/>
    <property type="project" value="InterPro"/>
</dbReference>
<dbReference type="Gene3D" id="1.20.5.4130">
    <property type="match status" value="1"/>
</dbReference>
<dbReference type="Pfam" id="PF00931">
    <property type="entry name" value="NB-ARC"/>
    <property type="match status" value="1"/>
</dbReference>
<organism evidence="6 7">
    <name type="scientific">Castanea mollissima</name>
    <name type="common">Chinese chestnut</name>
    <dbReference type="NCBI Taxonomy" id="60419"/>
    <lineage>
        <taxon>Eukaryota</taxon>
        <taxon>Viridiplantae</taxon>
        <taxon>Streptophyta</taxon>
        <taxon>Embryophyta</taxon>
        <taxon>Tracheophyta</taxon>
        <taxon>Spermatophyta</taxon>
        <taxon>Magnoliopsida</taxon>
        <taxon>eudicotyledons</taxon>
        <taxon>Gunneridae</taxon>
        <taxon>Pentapetalae</taxon>
        <taxon>rosids</taxon>
        <taxon>fabids</taxon>
        <taxon>Fagales</taxon>
        <taxon>Fagaceae</taxon>
        <taxon>Castanea</taxon>
    </lineage>
</organism>
<dbReference type="OrthoDB" id="3027644at2759"/>
<name>A0A8J4V2U7_9ROSI</name>
<dbReference type="PANTHER" id="PTHR19338:SF66">
    <property type="entry name" value="NB-ARC DOMAIN-CONTAINING PROTEIN"/>
    <property type="match status" value="1"/>
</dbReference>
<keyword evidence="3" id="KW-0611">Plant defense</keyword>
<dbReference type="Proteomes" id="UP000737018">
    <property type="component" value="Unassembled WGS sequence"/>
</dbReference>
<reference evidence="6" key="1">
    <citation type="submission" date="2020-03" db="EMBL/GenBank/DDBJ databases">
        <title>Castanea mollissima Vanexum genome sequencing.</title>
        <authorList>
            <person name="Staton M."/>
        </authorList>
    </citation>
    <scope>NUCLEOTIDE SEQUENCE</scope>
    <source>
        <tissue evidence="6">Leaf</tissue>
    </source>
</reference>
<gene>
    <name evidence="6" type="ORF">CMV_027349</name>
</gene>
<dbReference type="SUPFAM" id="SSF52540">
    <property type="entry name" value="P-loop containing nucleoside triphosphate hydrolases"/>
    <property type="match status" value="1"/>
</dbReference>
<dbReference type="PANTHER" id="PTHR19338">
    <property type="entry name" value="TRANSLOCASE OF INNER MITOCHONDRIAL MEMBRANE 13 HOMOLOG"/>
    <property type="match status" value="1"/>
</dbReference>
<keyword evidence="1" id="KW-0677">Repeat</keyword>
<dbReference type="Gene3D" id="3.40.50.300">
    <property type="entry name" value="P-loop containing nucleotide triphosphate hydrolases"/>
    <property type="match status" value="1"/>
</dbReference>
<evidence type="ECO:0000313" key="7">
    <source>
        <dbReference type="Proteomes" id="UP000737018"/>
    </source>
</evidence>
<comment type="caution">
    <text evidence="6">The sequence shown here is derived from an EMBL/GenBank/DDBJ whole genome shotgun (WGS) entry which is preliminary data.</text>
</comment>
<dbReference type="InterPro" id="IPR038005">
    <property type="entry name" value="RX-like_CC"/>
</dbReference>
<keyword evidence="7" id="KW-1185">Reference proteome</keyword>
<evidence type="ECO:0000256" key="1">
    <source>
        <dbReference type="ARBA" id="ARBA00022737"/>
    </source>
</evidence>
<dbReference type="InterPro" id="IPR002182">
    <property type="entry name" value="NB-ARC"/>
</dbReference>
<evidence type="ECO:0000259" key="5">
    <source>
        <dbReference type="Pfam" id="PF18052"/>
    </source>
</evidence>
<feature type="domain" description="Disease resistance N-terminal" evidence="5">
    <location>
        <begin position="5"/>
        <end position="92"/>
    </location>
</feature>